<keyword evidence="2" id="KW-0547">Nucleotide-binding</keyword>
<dbReference type="CDD" id="cd01129">
    <property type="entry name" value="PulE-GspE-like"/>
    <property type="match status" value="1"/>
</dbReference>
<comment type="caution">
    <text evidence="5">The sequence shown here is derived from an EMBL/GenBank/DDBJ whole genome shotgun (WGS) entry which is preliminary data.</text>
</comment>
<dbReference type="FunFam" id="3.40.50.300:FF:000398">
    <property type="entry name" value="Type IV pilus assembly ATPase PilB"/>
    <property type="match status" value="1"/>
</dbReference>
<dbReference type="GO" id="GO:0005524">
    <property type="term" value="F:ATP binding"/>
    <property type="evidence" value="ECO:0007669"/>
    <property type="project" value="UniProtKB-KW"/>
</dbReference>
<evidence type="ECO:0000256" key="3">
    <source>
        <dbReference type="ARBA" id="ARBA00022840"/>
    </source>
</evidence>
<dbReference type="PATRIC" id="fig|1618666.3.peg.261"/>
<dbReference type="GO" id="GO:0016887">
    <property type="term" value="F:ATP hydrolysis activity"/>
    <property type="evidence" value="ECO:0007669"/>
    <property type="project" value="TreeGrafter"/>
</dbReference>
<dbReference type="SUPFAM" id="SSF52540">
    <property type="entry name" value="P-loop containing nucleoside triphosphate hydrolases"/>
    <property type="match status" value="1"/>
</dbReference>
<feature type="domain" description="Bacterial type II secretion system protein E" evidence="4">
    <location>
        <begin position="22"/>
        <end position="409"/>
    </location>
</feature>
<dbReference type="Gene3D" id="3.40.50.300">
    <property type="entry name" value="P-loop containing nucleotide triphosphate hydrolases"/>
    <property type="match status" value="1"/>
</dbReference>
<dbReference type="Gene3D" id="3.30.450.90">
    <property type="match status" value="1"/>
</dbReference>
<dbReference type="AlphaFoldDB" id="A0A0G1UXY2"/>
<reference evidence="5 6" key="1">
    <citation type="journal article" date="2015" name="Nature">
        <title>rRNA introns, odd ribosomes, and small enigmatic genomes across a large radiation of phyla.</title>
        <authorList>
            <person name="Brown C.T."/>
            <person name="Hug L.A."/>
            <person name="Thomas B.C."/>
            <person name="Sharon I."/>
            <person name="Castelle C.J."/>
            <person name="Singh A."/>
            <person name="Wilkins M.J."/>
            <person name="Williams K.H."/>
            <person name="Banfield J.F."/>
        </authorList>
    </citation>
    <scope>NUCLEOTIDE SEQUENCE [LARGE SCALE GENOMIC DNA]</scope>
</reference>
<dbReference type="PANTHER" id="PTHR30258:SF1">
    <property type="entry name" value="PROTEIN TRANSPORT PROTEIN HOFB HOMOLOG"/>
    <property type="match status" value="1"/>
</dbReference>
<dbReference type="Proteomes" id="UP000034600">
    <property type="component" value="Unassembled WGS sequence"/>
</dbReference>
<evidence type="ECO:0000256" key="1">
    <source>
        <dbReference type="ARBA" id="ARBA00006611"/>
    </source>
</evidence>
<evidence type="ECO:0000313" key="5">
    <source>
        <dbReference type="EMBL" id="KKU99017.1"/>
    </source>
</evidence>
<dbReference type="Pfam" id="PF00437">
    <property type="entry name" value="T2SSE"/>
    <property type="match status" value="1"/>
</dbReference>
<accession>A0A0G1UXY2</accession>
<dbReference type="GO" id="GO:0005886">
    <property type="term" value="C:plasma membrane"/>
    <property type="evidence" value="ECO:0007669"/>
    <property type="project" value="TreeGrafter"/>
</dbReference>
<evidence type="ECO:0000313" key="6">
    <source>
        <dbReference type="Proteomes" id="UP000034600"/>
    </source>
</evidence>
<dbReference type="InterPro" id="IPR001482">
    <property type="entry name" value="T2SS/T4SS_dom"/>
</dbReference>
<name>A0A0G1UXY2_9BACT</name>
<dbReference type="PANTHER" id="PTHR30258">
    <property type="entry name" value="TYPE II SECRETION SYSTEM PROTEIN GSPE-RELATED"/>
    <property type="match status" value="1"/>
</dbReference>
<organism evidence="5 6">
    <name type="scientific">Candidatus Jorgensenbacteria bacterium GW2011_GWC1_48_8</name>
    <dbReference type="NCBI Taxonomy" id="1618666"/>
    <lineage>
        <taxon>Bacteria</taxon>
        <taxon>Candidatus Joergenseniibacteriota</taxon>
    </lineage>
</organism>
<protein>
    <submittedName>
        <fullName evidence="5">Type IV-A pilus assembly ATPase PilB</fullName>
    </submittedName>
</protein>
<evidence type="ECO:0000256" key="2">
    <source>
        <dbReference type="ARBA" id="ARBA00022741"/>
    </source>
</evidence>
<sequence length="413" mass="45159">MRTIKILKSAIEKQLAAPPTDVSIIELVDLFVEYAYSSRASDIHIEPADEKVAVRLRIDGILHDTLNFSKEFQDEVISRIKVLSGLKTDIHHIPQDGRFKAKIEGAGEKEMGEVDIRVSVAPTYYGENSVLRILAEAAQSFALEQLGFNKEQLVILEKAIRKPYGMILCNGPTGSGKTTTLYAFIKKLNTREISIITIEDPIEYSIEGITQMPVAVGAGLTFANGLRSILRQDPNVIMVGEIRDSETANIAVNAALTGHLMLSTLHTNDAATTFPRLIDMGVPPFLVASTLNVALAQRLVRIACPNCRKQRILSIAEIKSFGGIAEKMTSDKVYTVGPGCAECGGTGYKSRIGIHEVLEVDDEIRSLIVGRADATQIKQLAVKRGMAPMIEDGLEKARAGVTTIEEVLRIIYE</sequence>
<evidence type="ECO:0000259" key="4">
    <source>
        <dbReference type="Pfam" id="PF00437"/>
    </source>
</evidence>
<dbReference type="EMBL" id="LCPO01000008">
    <property type="protein sequence ID" value="KKU99017.1"/>
    <property type="molecule type" value="Genomic_DNA"/>
</dbReference>
<dbReference type="InterPro" id="IPR027417">
    <property type="entry name" value="P-loop_NTPase"/>
</dbReference>
<proteinExistence type="inferred from homology"/>
<keyword evidence="3" id="KW-0067">ATP-binding</keyword>
<gene>
    <name evidence="5" type="ORF">UY32_C0008G0008</name>
</gene>
<comment type="similarity">
    <text evidence="1">Belongs to the GSP E family.</text>
</comment>